<proteinExistence type="predicted"/>
<reference evidence="1" key="1">
    <citation type="submission" date="2019-08" db="EMBL/GenBank/DDBJ databases">
        <authorList>
            <person name="Kucharzyk K."/>
            <person name="Murdoch R.W."/>
            <person name="Higgins S."/>
            <person name="Loffler F."/>
        </authorList>
    </citation>
    <scope>NUCLEOTIDE SEQUENCE</scope>
</reference>
<accession>A0A644T4Y3</accession>
<dbReference type="SUPFAM" id="SSF160719">
    <property type="entry name" value="gpW/gp25-like"/>
    <property type="match status" value="1"/>
</dbReference>
<dbReference type="EMBL" id="VSSQ01000016">
    <property type="protein sequence ID" value="MPL61819.1"/>
    <property type="molecule type" value="Genomic_DNA"/>
</dbReference>
<sequence>MDYGTDLKSGGSLDSRGQIPTVSGLDNLRQSIRNRLMTYRGTYSYINDSLGSDLREFIGEDNNEITKALICLEIETVTLEDPRVNKCQAYYENGEYKLQVTPLTDDDVEEDFTIEGIF</sequence>
<name>A0A644T4Y3_9ZZZZ</name>
<dbReference type="Gene3D" id="3.10.450.40">
    <property type="match status" value="1"/>
</dbReference>
<organism evidence="1">
    <name type="scientific">bioreactor metagenome</name>
    <dbReference type="NCBI Taxonomy" id="1076179"/>
    <lineage>
        <taxon>unclassified sequences</taxon>
        <taxon>metagenomes</taxon>
        <taxon>ecological metagenomes</taxon>
    </lineage>
</organism>
<dbReference type="AlphaFoldDB" id="A0A644T4Y3"/>
<dbReference type="InterPro" id="IPR020288">
    <property type="entry name" value="Sheath_initiator"/>
</dbReference>
<gene>
    <name evidence="1" type="ORF">SDC9_07408</name>
</gene>
<protein>
    <submittedName>
        <fullName evidence="1">Uncharacterized protein</fullName>
    </submittedName>
</protein>
<comment type="caution">
    <text evidence="1">The sequence shown here is derived from an EMBL/GenBank/DDBJ whole genome shotgun (WGS) entry which is preliminary data.</text>
</comment>
<evidence type="ECO:0000313" key="1">
    <source>
        <dbReference type="EMBL" id="MPL61819.1"/>
    </source>
</evidence>
<dbReference type="Pfam" id="PF10934">
    <property type="entry name" value="Sheath_initiator"/>
    <property type="match status" value="1"/>
</dbReference>